<keyword evidence="3" id="KW-1185">Reference proteome</keyword>
<evidence type="ECO:0000256" key="1">
    <source>
        <dbReference type="SAM" id="MobiDB-lite"/>
    </source>
</evidence>
<evidence type="ECO:0000313" key="2">
    <source>
        <dbReference type="EMBL" id="ETW87275.1"/>
    </source>
</evidence>
<dbReference type="STRING" id="747525.W4KPI2"/>
<dbReference type="InParanoid" id="W4KPI2"/>
<dbReference type="eggNOG" id="ENOG502SRK6">
    <property type="taxonomic scope" value="Eukaryota"/>
</dbReference>
<feature type="region of interest" description="Disordered" evidence="1">
    <location>
        <begin position="166"/>
        <end position="188"/>
    </location>
</feature>
<dbReference type="KEGG" id="hir:HETIRDRAFT_145408"/>
<evidence type="ECO:0000313" key="3">
    <source>
        <dbReference type="Proteomes" id="UP000030671"/>
    </source>
</evidence>
<dbReference type="GeneID" id="20667079"/>
<feature type="compositionally biased region" description="Basic and acidic residues" evidence="1">
    <location>
        <begin position="173"/>
        <end position="185"/>
    </location>
</feature>
<dbReference type="HOGENOM" id="CLU_062667_0_0_1"/>
<dbReference type="Proteomes" id="UP000030671">
    <property type="component" value="Unassembled WGS sequence"/>
</dbReference>
<protein>
    <submittedName>
        <fullName evidence="2">Uncharacterized protein</fullName>
    </submittedName>
</protein>
<proteinExistence type="predicted"/>
<dbReference type="EMBL" id="KI925454">
    <property type="protein sequence ID" value="ETW87275.1"/>
    <property type="molecule type" value="Genomic_DNA"/>
</dbReference>
<name>W4KPI2_HETIT</name>
<dbReference type="RefSeq" id="XP_009541197.1">
    <property type="nucleotide sequence ID" value="XM_009542902.1"/>
</dbReference>
<reference evidence="2 3" key="1">
    <citation type="journal article" date="2012" name="New Phytol.">
        <title>Insight into trade-off between wood decay and parasitism from the genome of a fungal forest pathogen.</title>
        <authorList>
            <person name="Olson A."/>
            <person name="Aerts A."/>
            <person name="Asiegbu F."/>
            <person name="Belbahri L."/>
            <person name="Bouzid O."/>
            <person name="Broberg A."/>
            <person name="Canback B."/>
            <person name="Coutinho P.M."/>
            <person name="Cullen D."/>
            <person name="Dalman K."/>
            <person name="Deflorio G."/>
            <person name="van Diepen L.T."/>
            <person name="Dunand C."/>
            <person name="Duplessis S."/>
            <person name="Durling M."/>
            <person name="Gonthier P."/>
            <person name="Grimwood J."/>
            <person name="Fossdal C.G."/>
            <person name="Hansson D."/>
            <person name="Henrissat B."/>
            <person name="Hietala A."/>
            <person name="Himmelstrand K."/>
            <person name="Hoffmeister D."/>
            <person name="Hogberg N."/>
            <person name="James T.Y."/>
            <person name="Karlsson M."/>
            <person name="Kohler A."/>
            <person name="Kues U."/>
            <person name="Lee Y.H."/>
            <person name="Lin Y.C."/>
            <person name="Lind M."/>
            <person name="Lindquist E."/>
            <person name="Lombard V."/>
            <person name="Lucas S."/>
            <person name="Lunden K."/>
            <person name="Morin E."/>
            <person name="Murat C."/>
            <person name="Park J."/>
            <person name="Raffaello T."/>
            <person name="Rouze P."/>
            <person name="Salamov A."/>
            <person name="Schmutz J."/>
            <person name="Solheim H."/>
            <person name="Stahlberg J."/>
            <person name="Velez H."/>
            <person name="de Vries R.P."/>
            <person name="Wiebenga A."/>
            <person name="Woodward S."/>
            <person name="Yakovlev I."/>
            <person name="Garbelotto M."/>
            <person name="Martin F."/>
            <person name="Grigoriev I.V."/>
            <person name="Stenlid J."/>
        </authorList>
    </citation>
    <scope>NUCLEOTIDE SEQUENCE [LARGE SCALE GENOMIC DNA]</scope>
    <source>
        <strain evidence="2 3">TC 32-1</strain>
    </source>
</reference>
<dbReference type="AlphaFoldDB" id="W4KPI2"/>
<gene>
    <name evidence="2" type="ORF">HETIRDRAFT_145408</name>
</gene>
<dbReference type="OrthoDB" id="3258400at2759"/>
<sequence length="316" mass="34755">MSPDYFPSIDSPPSHPGPAAADFAPMPYPTQTGAHQLPMDPAYAQHHPSNDPEAPMGHALSRHLWPGAELSYPLEHHPMSTADLENPEISIHSPAALFGSWPATLATSTSQAPFLHGEGPLEPDSLAMGPPAYPPPSREHLLAYGDAPRTTFPTPSELLTELASHTPTAVGAAKRESDRKVESQRKARQRIVADNVGFTPTDPDTISSHDKKRFYLECLEQYIIYLHDQLRLVGTDPAPLERVSTYRGLSSRSIRTMLVHMQSTLKSAQDETLEEEQRFLDLSEKVHQMHRIPDAGDEQSLASAPVLADPVYTNPF</sequence>
<accession>W4KPI2</accession>
<feature type="region of interest" description="Disordered" evidence="1">
    <location>
        <begin position="1"/>
        <end position="57"/>
    </location>
</feature>
<organism evidence="2 3">
    <name type="scientific">Heterobasidion irregulare (strain TC 32-1)</name>
    <dbReference type="NCBI Taxonomy" id="747525"/>
    <lineage>
        <taxon>Eukaryota</taxon>
        <taxon>Fungi</taxon>
        <taxon>Dikarya</taxon>
        <taxon>Basidiomycota</taxon>
        <taxon>Agaricomycotina</taxon>
        <taxon>Agaricomycetes</taxon>
        <taxon>Russulales</taxon>
        <taxon>Bondarzewiaceae</taxon>
        <taxon>Heterobasidion</taxon>
        <taxon>Heterobasidion annosum species complex</taxon>
    </lineage>
</organism>